<accession>A0A3M7SG05</accession>
<gene>
    <name evidence="1" type="ORF">BpHYR1_033210</name>
</gene>
<organism evidence="1 2">
    <name type="scientific">Brachionus plicatilis</name>
    <name type="common">Marine rotifer</name>
    <name type="synonym">Brachionus muelleri</name>
    <dbReference type="NCBI Taxonomy" id="10195"/>
    <lineage>
        <taxon>Eukaryota</taxon>
        <taxon>Metazoa</taxon>
        <taxon>Spiralia</taxon>
        <taxon>Gnathifera</taxon>
        <taxon>Rotifera</taxon>
        <taxon>Eurotatoria</taxon>
        <taxon>Monogononta</taxon>
        <taxon>Pseudotrocha</taxon>
        <taxon>Ploima</taxon>
        <taxon>Brachionidae</taxon>
        <taxon>Brachionus</taxon>
    </lineage>
</organism>
<dbReference type="EMBL" id="REGN01001430">
    <property type="protein sequence ID" value="RNA34702.1"/>
    <property type="molecule type" value="Genomic_DNA"/>
</dbReference>
<name>A0A3M7SG05_BRAPC</name>
<dbReference type="Proteomes" id="UP000276133">
    <property type="component" value="Unassembled WGS sequence"/>
</dbReference>
<protein>
    <submittedName>
        <fullName evidence="1">Uncharacterized protein</fullName>
    </submittedName>
</protein>
<proteinExistence type="predicted"/>
<evidence type="ECO:0000313" key="1">
    <source>
        <dbReference type="EMBL" id="RNA34702.1"/>
    </source>
</evidence>
<keyword evidence="2" id="KW-1185">Reference proteome</keyword>
<dbReference type="AlphaFoldDB" id="A0A3M7SG05"/>
<comment type="caution">
    <text evidence="1">The sequence shown here is derived from an EMBL/GenBank/DDBJ whole genome shotgun (WGS) entry which is preliminary data.</text>
</comment>
<reference evidence="1 2" key="1">
    <citation type="journal article" date="2018" name="Sci. Rep.">
        <title>Genomic signatures of local adaptation to the degree of environmental predictability in rotifers.</title>
        <authorList>
            <person name="Franch-Gras L."/>
            <person name="Hahn C."/>
            <person name="Garcia-Roger E.M."/>
            <person name="Carmona M.J."/>
            <person name="Serra M."/>
            <person name="Gomez A."/>
        </authorList>
    </citation>
    <scope>NUCLEOTIDE SEQUENCE [LARGE SCALE GENOMIC DNA]</scope>
    <source>
        <strain evidence="1">HYR1</strain>
    </source>
</reference>
<evidence type="ECO:0000313" key="2">
    <source>
        <dbReference type="Proteomes" id="UP000276133"/>
    </source>
</evidence>
<sequence length="96" mass="11232">MHIALKKKFQKERNDKIDQDMRYYPLGNQVEPIKKILTSGKRILGKAKKLHNFVYFNLMNIKNSPDSIFLIVVPGAFSICKIINEQKIITCKFFDD</sequence>